<dbReference type="OrthoDB" id="694037at2759"/>
<evidence type="ECO:0000313" key="1">
    <source>
        <dbReference type="EMBL" id="CAD6344200.1"/>
    </source>
</evidence>
<dbReference type="AlphaFoldDB" id="A0A811SUC2"/>
<organism evidence="1 2">
    <name type="scientific">Miscanthus lutarioriparius</name>
    <dbReference type="NCBI Taxonomy" id="422564"/>
    <lineage>
        <taxon>Eukaryota</taxon>
        <taxon>Viridiplantae</taxon>
        <taxon>Streptophyta</taxon>
        <taxon>Embryophyta</taxon>
        <taxon>Tracheophyta</taxon>
        <taxon>Spermatophyta</taxon>
        <taxon>Magnoliopsida</taxon>
        <taxon>Liliopsida</taxon>
        <taxon>Poales</taxon>
        <taxon>Poaceae</taxon>
        <taxon>PACMAD clade</taxon>
        <taxon>Panicoideae</taxon>
        <taxon>Andropogonodae</taxon>
        <taxon>Andropogoneae</taxon>
        <taxon>Saccharinae</taxon>
        <taxon>Miscanthus</taxon>
    </lineage>
</organism>
<protein>
    <recommendedName>
        <fullName evidence="3">HMA domain-containing protein</fullName>
    </recommendedName>
</protein>
<dbReference type="Proteomes" id="UP000604825">
    <property type="component" value="Unassembled WGS sequence"/>
</dbReference>
<evidence type="ECO:0000313" key="2">
    <source>
        <dbReference type="Proteomes" id="UP000604825"/>
    </source>
</evidence>
<comment type="caution">
    <text evidence="1">The sequence shown here is derived from an EMBL/GenBank/DDBJ whole genome shotgun (WGS) entry which is preliminary data.</text>
</comment>
<dbReference type="GO" id="GO:0046872">
    <property type="term" value="F:metal ion binding"/>
    <property type="evidence" value="ECO:0007669"/>
    <property type="project" value="InterPro"/>
</dbReference>
<reference evidence="1" key="1">
    <citation type="submission" date="2020-10" db="EMBL/GenBank/DDBJ databases">
        <authorList>
            <person name="Han B."/>
            <person name="Lu T."/>
            <person name="Zhao Q."/>
            <person name="Huang X."/>
            <person name="Zhao Y."/>
        </authorList>
    </citation>
    <scope>NUCLEOTIDE SEQUENCE</scope>
</reference>
<dbReference type="EMBL" id="CAJGYO010000914">
    <property type="protein sequence ID" value="CAD6344200.1"/>
    <property type="molecule type" value="Genomic_DNA"/>
</dbReference>
<dbReference type="PANTHER" id="PTHR46413">
    <property type="entry name" value="HEAVY METAL-ASSOCIATED ISOPRENYLATED PLANT PROTEIN 6"/>
    <property type="match status" value="1"/>
</dbReference>
<accession>A0A811SUC2</accession>
<gene>
    <name evidence="1" type="ORF">NCGR_LOCUS68298</name>
</gene>
<name>A0A811SUC2_9POAL</name>
<sequence length="295" mass="31207">MGKKSGRSNNGGDAAAATKATAFVLKVPMHCRCDGCGDKIRAAVKDLTLRCDGIVSLDQSALGTKGELSVIATADPERLRRRLRKATGKDVGLVFPKPAAAAADGKDAAAVQALLAGLQQQQPVHAHHGHPLPAGTWNALQHGGYEQAAYPWVLQHQLAPPEPYFASYPAAASWGAYAAYPHDGLGGAYGGGGGWFGGGVCVVLILGLVEVRALEAAEKRCCEYEYDKSALLQAERGKKKMKPVPSSSVSFPAAPVEVLELRVSEVGDRVLVVNVTAWRRHQLLGCLHLVRQDCS</sequence>
<dbReference type="Gene3D" id="3.30.70.100">
    <property type="match status" value="1"/>
</dbReference>
<proteinExistence type="predicted"/>
<dbReference type="InterPro" id="IPR044594">
    <property type="entry name" value="HIPP01/3/5/6"/>
</dbReference>
<dbReference type="PANTHER" id="PTHR46413:SF8">
    <property type="entry name" value="OS02G0818900 PROTEIN"/>
    <property type="match status" value="1"/>
</dbReference>
<evidence type="ECO:0008006" key="3">
    <source>
        <dbReference type="Google" id="ProtNLM"/>
    </source>
</evidence>
<keyword evidence="2" id="KW-1185">Reference proteome</keyword>